<keyword evidence="2" id="KW-1185">Reference proteome</keyword>
<dbReference type="Proteomes" id="UP000002695">
    <property type="component" value="Chromosome"/>
</dbReference>
<protein>
    <submittedName>
        <fullName evidence="1">Uncharacterized protein</fullName>
    </submittedName>
</protein>
<dbReference type="HOGENOM" id="CLU_3276325_0_0_6"/>
<dbReference type="EMBL" id="CP001363">
    <property type="protein sequence ID" value="ACY87313.1"/>
    <property type="molecule type" value="Genomic_DNA"/>
</dbReference>
<dbReference type="KEGG" id="seo:STM14_0809"/>
<evidence type="ECO:0000313" key="1">
    <source>
        <dbReference type="EMBL" id="ACY87313.1"/>
    </source>
</evidence>
<name>A0A0F6AYJ1_SALT1</name>
<proteinExistence type="predicted"/>
<sequence>MKTASLSQMLIKLWFCLQILAPPDYTRTLYRDGCESYKFVAIILIGLVY</sequence>
<reference evidence="1 2" key="1">
    <citation type="journal article" date="2010" name="J. Bacteriol.">
        <title>Short-term signatures of evolutionary change in the Salmonella enterica serovar typhimurium 14028 genome.</title>
        <authorList>
            <person name="Jarvik T."/>
            <person name="Smillie C."/>
            <person name="Groisman E.A."/>
            <person name="Ochman H."/>
        </authorList>
    </citation>
    <scope>NUCLEOTIDE SEQUENCE [LARGE SCALE GENOMIC DNA]</scope>
    <source>
        <strain evidence="2">14028s / SGSC 2262</strain>
    </source>
</reference>
<evidence type="ECO:0000313" key="2">
    <source>
        <dbReference type="Proteomes" id="UP000002695"/>
    </source>
</evidence>
<organism evidence="1 2">
    <name type="scientific">Salmonella typhimurium (strain 14028s / SGSC 2262)</name>
    <dbReference type="NCBI Taxonomy" id="588858"/>
    <lineage>
        <taxon>Bacteria</taxon>
        <taxon>Pseudomonadati</taxon>
        <taxon>Pseudomonadota</taxon>
        <taxon>Gammaproteobacteria</taxon>
        <taxon>Enterobacterales</taxon>
        <taxon>Enterobacteriaceae</taxon>
        <taxon>Salmonella</taxon>
    </lineage>
</organism>
<dbReference type="AlphaFoldDB" id="A0A0F6AYJ1"/>
<accession>A0A0F6AYJ1</accession>
<gene>
    <name evidence="1" type="ordered locus">STM14_0809</name>
</gene>